<dbReference type="Pfam" id="PF14376">
    <property type="entry name" value="Haem_bd"/>
    <property type="match status" value="1"/>
</dbReference>
<name>A0A363P055_9SPHI</name>
<evidence type="ECO:0000313" key="3">
    <source>
        <dbReference type="EMBL" id="PUV26455.1"/>
    </source>
</evidence>
<evidence type="ECO:0000259" key="2">
    <source>
        <dbReference type="SMART" id="SM01235"/>
    </source>
</evidence>
<dbReference type="InterPro" id="IPR032033">
    <property type="entry name" value="Cytochrome_P460"/>
</dbReference>
<dbReference type="Pfam" id="PF16694">
    <property type="entry name" value="Cytochrome_P460"/>
    <property type="match status" value="1"/>
</dbReference>
<dbReference type="CDD" id="cd20753">
    <property type="entry name" value="cyt_P460_Mc-like"/>
    <property type="match status" value="1"/>
</dbReference>
<feature type="transmembrane region" description="Helical" evidence="1">
    <location>
        <begin position="9"/>
        <end position="27"/>
    </location>
</feature>
<proteinExistence type="predicted"/>
<sequence length="339" mass="38177">MKQIKRIKLINILFLCIVAGFTSLQFFNKPIEQKPVTGHMRNVPKQVEHILERSCYNCHSNEQQLSFFDKVAPISWTVNKDIARAREVMNFSEWDKLSDAEQKGKFYAIFNMVNAGKMPLPSYSLTHPGSKLSASEVDIIKQYALSLSAKDGFIPTVAAEQQKETRATPTFKTAPISPNGIAYNGEFRNWKVIGMSSLIDNTIRIIYGNDIAVKAIEQENFHPWPNGSAVAKAVFKQVRKSNGDIIPGDFVNMQYMVKDGREFKDTEGWGFAKFNGPALKPTGKTALFAQQSCISCHRQLAESTGFLFNVPPKVNSKKLIEHYLKTVQNEKDIIYSAVK</sequence>
<keyword evidence="1" id="KW-0812">Transmembrane</keyword>
<dbReference type="InterPro" id="IPR025992">
    <property type="entry name" value="Haem-bd"/>
</dbReference>
<dbReference type="Gene3D" id="3.50.70.20">
    <property type="entry name" value="Cytochrome P460"/>
    <property type="match status" value="1"/>
</dbReference>
<evidence type="ECO:0000313" key="4">
    <source>
        <dbReference type="Proteomes" id="UP000250831"/>
    </source>
</evidence>
<evidence type="ECO:0000256" key="1">
    <source>
        <dbReference type="SAM" id="Phobius"/>
    </source>
</evidence>
<dbReference type="InterPro" id="IPR038142">
    <property type="entry name" value="Cytochrome_P460_sp"/>
</dbReference>
<protein>
    <submittedName>
        <fullName evidence="3">Cytochrome P460</fullName>
    </submittedName>
</protein>
<dbReference type="Proteomes" id="UP000250831">
    <property type="component" value="Unassembled WGS sequence"/>
</dbReference>
<dbReference type="OrthoDB" id="196738at2"/>
<gene>
    <name evidence="3" type="ORF">DCO56_05805</name>
</gene>
<dbReference type="EMBL" id="QCXX01000001">
    <property type="protein sequence ID" value="PUV26455.1"/>
    <property type="molecule type" value="Genomic_DNA"/>
</dbReference>
<comment type="caution">
    <text evidence="3">The sequence shown here is derived from an EMBL/GenBank/DDBJ whole genome shotgun (WGS) entry which is preliminary data.</text>
</comment>
<dbReference type="SMART" id="SM01235">
    <property type="entry name" value="Haem_bd"/>
    <property type="match status" value="1"/>
</dbReference>
<keyword evidence="1" id="KW-1133">Transmembrane helix</keyword>
<keyword evidence="1" id="KW-0472">Membrane</keyword>
<feature type="domain" description="Haem-binding" evidence="2">
    <location>
        <begin position="18"/>
        <end position="148"/>
    </location>
</feature>
<dbReference type="AlphaFoldDB" id="A0A363P055"/>
<organism evidence="3 4">
    <name type="scientific">Sphingobacterium athyrii</name>
    <dbReference type="NCBI Taxonomy" id="2152717"/>
    <lineage>
        <taxon>Bacteria</taxon>
        <taxon>Pseudomonadati</taxon>
        <taxon>Bacteroidota</taxon>
        <taxon>Sphingobacteriia</taxon>
        <taxon>Sphingobacteriales</taxon>
        <taxon>Sphingobacteriaceae</taxon>
        <taxon>Sphingobacterium</taxon>
    </lineage>
</organism>
<reference evidence="3 4" key="1">
    <citation type="submission" date="2018-04" db="EMBL/GenBank/DDBJ databases">
        <title>Sphingobacterium sp. M46 Genome.</title>
        <authorList>
            <person name="Cheng J."/>
            <person name="Li Y."/>
        </authorList>
    </citation>
    <scope>NUCLEOTIDE SEQUENCE [LARGE SCALE GENOMIC DNA]</scope>
    <source>
        <strain evidence="3 4">M46</strain>
    </source>
</reference>
<dbReference type="RefSeq" id="WP_108632747.1">
    <property type="nucleotide sequence ID" value="NZ_QCXX01000001.1"/>
</dbReference>
<accession>A0A363P055</accession>
<keyword evidence="4" id="KW-1185">Reference proteome</keyword>